<reference evidence="2 3" key="1">
    <citation type="submission" date="2023-08" db="EMBL/GenBank/DDBJ databases">
        <title>Black Yeasts Isolated from many extreme environments.</title>
        <authorList>
            <person name="Coleine C."/>
            <person name="Stajich J.E."/>
            <person name="Selbmann L."/>
        </authorList>
    </citation>
    <scope>NUCLEOTIDE SEQUENCE [LARGE SCALE GENOMIC DNA]</scope>
    <source>
        <strain evidence="2 3">CCFEE 536</strain>
    </source>
</reference>
<evidence type="ECO:0000313" key="2">
    <source>
        <dbReference type="EMBL" id="KAK5240161.1"/>
    </source>
</evidence>
<dbReference type="EMBL" id="JAVRRA010011516">
    <property type="protein sequence ID" value="KAK5240161.1"/>
    <property type="molecule type" value="Genomic_DNA"/>
</dbReference>
<dbReference type="Proteomes" id="UP001357485">
    <property type="component" value="Unassembled WGS sequence"/>
</dbReference>
<evidence type="ECO:0000256" key="1">
    <source>
        <dbReference type="SAM" id="MobiDB-lite"/>
    </source>
</evidence>
<feature type="non-terminal residue" evidence="2">
    <location>
        <position position="147"/>
    </location>
</feature>
<feature type="region of interest" description="Disordered" evidence="1">
    <location>
        <begin position="24"/>
        <end position="86"/>
    </location>
</feature>
<feature type="non-terminal residue" evidence="2">
    <location>
        <position position="1"/>
    </location>
</feature>
<gene>
    <name evidence="2" type="ORF">LTR16_011033</name>
</gene>
<protein>
    <recommendedName>
        <fullName evidence="4">CS domain-containing protein</fullName>
    </recommendedName>
</protein>
<proteinExistence type="predicted"/>
<evidence type="ECO:0008006" key="4">
    <source>
        <dbReference type="Google" id="ProtNLM"/>
    </source>
</evidence>
<comment type="caution">
    <text evidence="2">The sequence shown here is derived from an EMBL/GenBank/DDBJ whole genome shotgun (WGS) entry which is preliminary data.</text>
</comment>
<accession>A0ABR0LSL2</accession>
<keyword evidence="3" id="KW-1185">Reference proteome</keyword>
<evidence type="ECO:0000313" key="3">
    <source>
        <dbReference type="Proteomes" id="UP001357485"/>
    </source>
</evidence>
<sequence length="147" mass="16067">PVPEDKAFEFQTTVGEKVLLRVEAEQSNEDEWESAFPNRSNQRKHPREEDFPSLGPSNGIAAPHTRPQVKAGQGVQPKSKAFDKTRKEGATTITVVVVVVAARETDLTEEEEAAEAVSEEAAVDVVEVVDRATDHLTTMVVQAMVEA</sequence>
<name>A0ABR0LSL2_9PEZI</name>
<organism evidence="2 3">
    <name type="scientific">Cryomyces antarcticus</name>
    <dbReference type="NCBI Taxonomy" id="329879"/>
    <lineage>
        <taxon>Eukaryota</taxon>
        <taxon>Fungi</taxon>
        <taxon>Dikarya</taxon>
        <taxon>Ascomycota</taxon>
        <taxon>Pezizomycotina</taxon>
        <taxon>Dothideomycetes</taxon>
        <taxon>Dothideomycetes incertae sedis</taxon>
        <taxon>Cryomyces</taxon>
    </lineage>
</organism>